<evidence type="ECO:0000313" key="1">
    <source>
        <dbReference type="EMBL" id="PWN70145.1"/>
    </source>
</evidence>
<protein>
    <submittedName>
        <fullName evidence="1">Uncharacterized protein</fullName>
    </submittedName>
</protein>
<dbReference type="AlphaFoldDB" id="A0A316X8Q9"/>
<comment type="caution">
    <text evidence="1">The sequence shown here is derived from an EMBL/GenBank/DDBJ whole genome shotgun (WGS) entry which is preliminary data.</text>
</comment>
<evidence type="ECO:0000313" key="2">
    <source>
        <dbReference type="Proteomes" id="UP000236594"/>
    </source>
</evidence>
<reference evidence="1 2" key="1">
    <citation type="submission" date="2018-04" db="EMBL/GenBank/DDBJ databases">
        <title>Draft Genome Sequence of Phosphate-Solubilizing Chryseobacterium sp. ISE14 that is a Biocontrol and Plant Growth-Promoting Rhizobacterium Isolated from Cucumber.</title>
        <authorList>
            <person name="Jeong J.-J."/>
            <person name="Sang M.K."/>
            <person name="Choi I.-G."/>
            <person name="Kim K.D."/>
        </authorList>
    </citation>
    <scope>NUCLEOTIDE SEQUENCE [LARGE SCALE GENOMIC DNA]</scope>
    <source>
        <strain evidence="1 2">ISE14</strain>
    </source>
</reference>
<accession>A0A316X8Q9</accession>
<dbReference type="OrthoDB" id="1271033at2"/>
<dbReference type="Proteomes" id="UP000236594">
    <property type="component" value="Unassembled WGS sequence"/>
</dbReference>
<sequence>MKKSIFTVSAFIGLLTITTSFSSKDIMKTELKERSEVSDKETKEQTYKIRYGLLSQNGTKILSGNYDVGSFIAESASTGDIYETYYGGGFQSVPQYYEGLPAGTYTFSAMQGQGGWVGYGSVVATVSDATVDADGYVTVYIPIIWEE</sequence>
<gene>
    <name evidence="1" type="ORF">C1631_009135</name>
</gene>
<dbReference type="EMBL" id="PPED02000002">
    <property type="protein sequence ID" value="PWN70145.1"/>
    <property type="molecule type" value="Genomic_DNA"/>
</dbReference>
<dbReference type="RefSeq" id="WP_109711791.1">
    <property type="nucleotide sequence ID" value="NZ_PPED02000002.1"/>
</dbReference>
<name>A0A316X8Q9_9FLAO</name>
<organism evidence="1 2">
    <name type="scientific">Chryseobacterium phosphatilyticum</name>
    <dbReference type="NCBI Taxonomy" id="475075"/>
    <lineage>
        <taxon>Bacteria</taxon>
        <taxon>Pseudomonadati</taxon>
        <taxon>Bacteroidota</taxon>
        <taxon>Flavobacteriia</taxon>
        <taxon>Flavobacteriales</taxon>
        <taxon>Weeksellaceae</taxon>
        <taxon>Chryseobacterium group</taxon>
        <taxon>Chryseobacterium</taxon>
    </lineage>
</organism>
<keyword evidence="2" id="KW-1185">Reference proteome</keyword>
<proteinExistence type="predicted"/>